<accession>A0ABD2KDV3</accession>
<sequence length="474" mass="54667">MSHKRCTSVGSERQDHSNREISLMLDASANRFYHHFGTRTSSSNDEIRAQLKRCPICMEIFVRGATQRGHFKRHLEETYKGHCLTEENLELISSKIDVLTRCQNDQLACNSPISSELVDSLLDDILQLSIHEQQREKLKNFLRTFGVLVLEKNQTFADFIMNDYYVGDHPALKDPKRKDYDVKSCLNYQAIYASSFYEKFGMQLQRSQQFSEASKHANVNRTPIIPPVGVNSITHKTAFDSERVVAMSVGERKRKLGKRRAFLYESDSDEDNNVNSNSVQKKRHKNRSQQFSEAPKHADVDHTPIIPPVSVKSKTQNKAYDSEHVVAMDVEERKRKLGKRLAFLFETDSDEDNDVNSNRVQKKTHEKIDQFRAAFDELRHNVVRYSVKNQCNLFERIYKEFFRLSLLGHMPSVRSFGKLGLNRLDVNYLYKLKDACQNVVDTCCESDDVTSEDFSLLINQLMAMNSMILGGPLE</sequence>
<gene>
    <name evidence="3" type="ORF">niasHS_001467</name>
</gene>
<dbReference type="InterPro" id="IPR013087">
    <property type="entry name" value="Znf_C2H2_type"/>
</dbReference>
<protein>
    <recommendedName>
        <fullName evidence="2">C2H2-type domain-containing protein</fullName>
    </recommendedName>
</protein>
<dbReference type="AlphaFoldDB" id="A0ABD2KDV3"/>
<evidence type="ECO:0000256" key="1">
    <source>
        <dbReference type="SAM" id="MobiDB-lite"/>
    </source>
</evidence>
<reference evidence="3 4" key="1">
    <citation type="submission" date="2024-10" db="EMBL/GenBank/DDBJ databases">
        <authorList>
            <person name="Kim D."/>
        </authorList>
    </citation>
    <scope>NUCLEOTIDE SEQUENCE [LARGE SCALE GENOMIC DNA]</scope>
    <source>
        <strain evidence="3">Taebaek</strain>
    </source>
</reference>
<proteinExistence type="predicted"/>
<evidence type="ECO:0000313" key="4">
    <source>
        <dbReference type="Proteomes" id="UP001620645"/>
    </source>
</evidence>
<evidence type="ECO:0000259" key="2">
    <source>
        <dbReference type="PROSITE" id="PS00028"/>
    </source>
</evidence>
<organism evidence="3 4">
    <name type="scientific">Heterodera schachtii</name>
    <name type="common">Sugarbeet cyst nematode worm</name>
    <name type="synonym">Tylenchus schachtii</name>
    <dbReference type="NCBI Taxonomy" id="97005"/>
    <lineage>
        <taxon>Eukaryota</taxon>
        <taxon>Metazoa</taxon>
        <taxon>Ecdysozoa</taxon>
        <taxon>Nematoda</taxon>
        <taxon>Chromadorea</taxon>
        <taxon>Rhabditida</taxon>
        <taxon>Tylenchina</taxon>
        <taxon>Tylenchomorpha</taxon>
        <taxon>Tylenchoidea</taxon>
        <taxon>Heteroderidae</taxon>
        <taxon>Heteroderinae</taxon>
        <taxon>Heterodera</taxon>
    </lineage>
</organism>
<dbReference type="EMBL" id="JBICCN010000027">
    <property type="protein sequence ID" value="KAL3101007.1"/>
    <property type="molecule type" value="Genomic_DNA"/>
</dbReference>
<name>A0ABD2KDV3_HETSC</name>
<dbReference type="PROSITE" id="PS00028">
    <property type="entry name" value="ZINC_FINGER_C2H2_1"/>
    <property type="match status" value="1"/>
</dbReference>
<evidence type="ECO:0000313" key="3">
    <source>
        <dbReference type="EMBL" id="KAL3101007.1"/>
    </source>
</evidence>
<feature type="region of interest" description="Disordered" evidence="1">
    <location>
        <begin position="267"/>
        <end position="317"/>
    </location>
</feature>
<comment type="caution">
    <text evidence="3">The sequence shown here is derived from an EMBL/GenBank/DDBJ whole genome shotgun (WGS) entry which is preliminary data.</text>
</comment>
<feature type="domain" description="C2H2-type" evidence="2">
    <location>
        <begin position="54"/>
        <end position="74"/>
    </location>
</feature>
<keyword evidence="4" id="KW-1185">Reference proteome</keyword>
<dbReference type="Proteomes" id="UP001620645">
    <property type="component" value="Unassembled WGS sequence"/>
</dbReference>